<evidence type="ECO:0000313" key="1">
    <source>
        <dbReference type="EMBL" id="GAA0876836.1"/>
    </source>
</evidence>
<dbReference type="EMBL" id="BAAAFH010000022">
    <property type="protein sequence ID" value="GAA0876836.1"/>
    <property type="molecule type" value="Genomic_DNA"/>
</dbReference>
<keyword evidence="2" id="KW-1185">Reference proteome</keyword>
<dbReference type="PANTHER" id="PTHR28055">
    <property type="entry name" value="ALTERED INHERITANCE OF MITOCHONDRIA PROTEIN 41, MITOCHONDRIAL"/>
    <property type="match status" value="1"/>
</dbReference>
<dbReference type="Gene3D" id="1.10.10.410">
    <property type="match status" value="1"/>
</dbReference>
<protein>
    <submittedName>
        <fullName evidence="1">GatB/YqeY domain-containing protein</fullName>
    </submittedName>
</protein>
<dbReference type="SUPFAM" id="SSF89095">
    <property type="entry name" value="GatB/YqeY motif"/>
    <property type="match status" value="1"/>
</dbReference>
<dbReference type="InterPro" id="IPR019004">
    <property type="entry name" value="YqeY/Aim41"/>
</dbReference>
<dbReference type="Pfam" id="PF09424">
    <property type="entry name" value="YqeY"/>
    <property type="match status" value="1"/>
</dbReference>
<dbReference type="Proteomes" id="UP001501126">
    <property type="component" value="Unassembled WGS sequence"/>
</dbReference>
<dbReference type="InterPro" id="IPR003789">
    <property type="entry name" value="Asn/Gln_tRNA_amidoTrase-B-like"/>
</dbReference>
<reference evidence="2" key="1">
    <citation type="journal article" date="2019" name="Int. J. Syst. Evol. Microbiol.">
        <title>The Global Catalogue of Microorganisms (GCM) 10K type strain sequencing project: providing services to taxonomists for standard genome sequencing and annotation.</title>
        <authorList>
            <consortium name="The Broad Institute Genomics Platform"/>
            <consortium name="The Broad Institute Genome Sequencing Center for Infectious Disease"/>
            <person name="Wu L."/>
            <person name="Ma J."/>
        </authorList>
    </citation>
    <scope>NUCLEOTIDE SEQUENCE [LARGE SCALE GENOMIC DNA]</scope>
    <source>
        <strain evidence="2">JCM 16083</strain>
    </source>
</reference>
<dbReference type="InterPro" id="IPR042184">
    <property type="entry name" value="YqeY/Aim41_N"/>
</dbReference>
<gene>
    <name evidence="1" type="ORF">GCM10009118_32460</name>
</gene>
<proteinExistence type="predicted"/>
<dbReference type="InterPro" id="IPR023168">
    <property type="entry name" value="GatB_Yqey_C_2"/>
</dbReference>
<dbReference type="PANTHER" id="PTHR28055:SF1">
    <property type="entry name" value="ALTERED INHERITANCE OF MITOCHONDRIA PROTEIN 41, MITOCHONDRIAL"/>
    <property type="match status" value="1"/>
</dbReference>
<evidence type="ECO:0000313" key="2">
    <source>
        <dbReference type="Proteomes" id="UP001501126"/>
    </source>
</evidence>
<organism evidence="1 2">
    <name type="scientific">Wandonia haliotis</name>
    <dbReference type="NCBI Taxonomy" id="574963"/>
    <lineage>
        <taxon>Bacteria</taxon>
        <taxon>Pseudomonadati</taxon>
        <taxon>Bacteroidota</taxon>
        <taxon>Flavobacteriia</taxon>
        <taxon>Flavobacteriales</taxon>
        <taxon>Crocinitomicaceae</taxon>
        <taxon>Wandonia</taxon>
    </lineage>
</organism>
<sequence>MGLTEKINNDIKQAMLAKEKEKLAALRDIKSKLLLEATSGAGEVTEEVETKVIMKLYKQRIETYELYKEQGREDLAAEELLQAEIIKAYMPEMMSEDEIRAAVREKIAQVGATGPQDMGKVMGPLSKELAGKADGKVISTLVKEELAK</sequence>
<accession>A0ABP3Y5Q1</accession>
<name>A0ABP3Y5Q1_9FLAO</name>
<dbReference type="RefSeq" id="WP_343790495.1">
    <property type="nucleotide sequence ID" value="NZ_BAAAFH010000022.1"/>
</dbReference>
<dbReference type="Gene3D" id="1.10.1510.10">
    <property type="entry name" value="Uncharacterised protein YqeY/AIM41 PF09424, N-terminal domain"/>
    <property type="match status" value="1"/>
</dbReference>
<comment type="caution">
    <text evidence="1">The sequence shown here is derived from an EMBL/GenBank/DDBJ whole genome shotgun (WGS) entry which is preliminary data.</text>
</comment>